<dbReference type="Pfam" id="PF01636">
    <property type="entry name" value="APH"/>
    <property type="match status" value="1"/>
</dbReference>
<dbReference type="Gene3D" id="3.90.1200.10">
    <property type="match status" value="1"/>
</dbReference>
<reference evidence="2 3" key="1">
    <citation type="submission" date="2014-10" db="EMBL/GenBank/DDBJ databases">
        <title>Draft genome sequence of Actinoplanes utahensis NRRL 12052.</title>
        <authorList>
            <person name="Velasco-Bucheli B."/>
            <person name="del Cerro C."/>
            <person name="Hormigo D."/>
            <person name="Garcia J.L."/>
            <person name="Acebal C."/>
            <person name="Arroyo M."/>
            <person name="de la Mata I."/>
        </authorList>
    </citation>
    <scope>NUCLEOTIDE SEQUENCE [LARGE SCALE GENOMIC DNA]</scope>
    <source>
        <strain evidence="2 3">NRRL 12052</strain>
    </source>
</reference>
<dbReference type="InterPro" id="IPR002575">
    <property type="entry name" value="Aminoglycoside_PTrfase"/>
</dbReference>
<dbReference type="eggNOG" id="ENOG50341HW">
    <property type="taxonomic scope" value="Bacteria"/>
</dbReference>
<name>A0A0A6UEK8_ACTUT</name>
<evidence type="ECO:0000313" key="2">
    <source>
        <dbReference type="EMBL" id="KHD73513.1"/>
    </source>
</evidence>
<organism evidence="2 3">
    <name type="scientific">Actinoplanes utahensis</name>
    <dbReference type="NCBI Taxonomy" id="1869"/>
    <lineage>
        <taxon>Bacteria</taxon>
        <taxon>Bacillati</taxon>
        <taxon>Actinomycetota</taxon>
        <taxon>Actinomycetes</taxon>
        <taxon>Micromonosporales</taxon>
        <taxon>Micromonosporaceae</taxon>
        <taxon>Actinoplanes</taxon>
    </lineage>
</organism>
<keyword evidence="3" id="KW-1185">Reference proteome</keyword>
<dbReference type="SUPFAM" id="SSF56112">
    <property type="entry name" value="Protein kinase-like (PK-like)"/>
    <property type="match status" value="1"/>
</dbReference>
<accession>A0A0A6UEK8</accession>
<proteinExistence type="predicted"/>
<dbReference type="InterPro" id="IPR011009">
    <property type="entry name" value="Kinase-like_dom_sf"/>
</dbReference>
<evidence type="ECO:0000313" key="3">
    <source>
        <dbReference type="Proteomes" id="UP000054537"/>
    </source>
</evidence>
<evidence type="ECO:0000259" key="1">
    <source>
        <dbReference type="Pfam" id="PF01636"/>
    </source>
</evidence>
<dbReference type="EMBL" id="JRTT01000130">
    <property type="protein sequence ID" value="KHD73513.1"/>
    <property type="molecule type" value="Genomic_DNA"/>
</dbReference>
<gene>
    <name evidence="2" type="ORF">MB27_33695</name>
</gene>
<feature type="domain" description="Aminoglycoside phosphotransferase" evidence="1">
    <location>
        <begin position="28"/>
        <end position="240"/>
    </location>
</feature>
<comment type="caution">
    <text evidence="2">The sequence shown here is derived from an EMBL/GenBank/DDBJ whole genome shotgun (WGS) entry which is preliminary data.</text>
</comment>
<dbReference type="Proteomes" id="UP000054537">
    <property type="component" value="Unassembled WGS sequence"/>
</dbReference>
<dbReference type="AlphaFoldDB" id="A0A0A6UEK8"/>
<protein>
    <recommendedName>
        <fullName evidence="1">Aminoglycoside phosphotransferase domain-containing protein</fullName>
    </recommendedName>
</protein>
<sequence>MDFERTARSIARTALGHDPGDLTAIGSLSHQVFVGADVVVKIIGAAGHTRLDREIALAPHLPDGLTAPLLDSGVHPAGDVRYAVYTRAPGVAPGMDLPGIDAATACRLAAQAVRRLQSLHGWTPADPAAQVLREPLDHGGFAGRAALAAEIDAIAAALPAPVADGLRAIAETAPPQVTTTVPVHADCHWDNWLAADGTVTALLDFEWARFGDPLDDWFFLISGSGPHRAAVLDVVAAETGIAADVLRAECEARHVAHLAADIRLALADPPGHRALLTERLTNLTDLLDDPW</sequence>